<evidence type="ECO:0000256" key="2">
    <source>
        <dbReference type="ARBA" id="ARBA00022840"/>
    </source>
</evidence>
<keyword evidence="5" id="KW-1185">Reference proteome</keyword>
<dbReference type="InterPro" id="IPR027417">
    <property type="entry name" value="P-loop_NTPase"/>
</dbReference>
<dbReference type="InterPro" id="IPR020568">
    <property type="entry name" value="Ribosomal_Su5_D2-typ_SF"/>
</dbReference>
<comment type="caution">
    <text evidence="4">The sequence shown here is derived from an EMBL/GenBank/DDBJ whole genome shotgun (WGS) entry which is preliminary data.</text>
</comment>
<dbReference type="InterPro" id="IPR014721">
    <property type="entry name" value="Ribsml_uS5_D2-typ_fold_subgr"/>
</dbReference>
<dbReference type="AlphaFoldDB" id="A0A845QJD8"/>
<evidence type="ECO:0000313" key="4">
    <source>
        <dbReference type="EMBL" id="NBH60797.1"/>
    </source>
</evidence>
<dbReference type="InterPro" id="IPR025158">
    <property type="entry name" value="Mg_chelat-rel_C"/>
</dbReference>
<dbReference type="InterPro" id="IPR000523">
    <property type="entry name" value="Mg_chelatse_chII-like_cat_dom"/>
</dbReference>
<dbReference type="InterPro" id="IPR045006">
    <property type="entry name" value="CHLI-like"/>
</dbReference>
<dbReference type="PROSITE" id="PS50051">
    <property type="entry name" value="MCM_2"/>
    <property type="match status" value="1"/>
</dbReference>
<dbReference type="SUPFAM" id="SSF54211">
    <property type="entry name" value="Ribosomal protein S5 domain 2-like"/>
    <property type="match status" value="1"/>
</dbReference>
<evidence type="ECO:0000256" key="1">
    <source>
        <dbReference type="ARBA" id="ARBA00022741"/>
    </source>
</evidence>
<name>A0A845QJD8_9FIRM</name>
<feature type="domain" description="MCM C-terminal AAA(+) ATPase" evidence="3">
    <location>
        <begin position="293"/>
        <end position="408"/>
    </location>
</feature>
<dbReference type="PRINTS" id="PR01657">
    <property type="entry name" value="MCMFAMILY"/>
</dbReference>
<keyword evidence="1" id="KW-0547">Nucleotide-binding</keyword>
<dbReference type="Proteomes" id="UP000446866">
    <property type="component" value="Unassembled WGS sequence"/>
</dbReference>
<dbReference type="Pfam" id="PF01078">
    <property type="entry name" value="Mg_chelatase"/>
    <property type="match status" value="1"/>
</dbReference>
<dbReference type="Pfam" id="PF13541">
    <property type="entry name" value="ChlI"/>
    <property type="match status" value="1"/>
</dbReference>
<reference evidence="4 5" key="1">
    <citation type="submission" date="2018-08" db="EMBL/GenBank/DDBJ databases">
        <title>Murine metabolic-syndrome-specific gut microbial biobank.</title>
        <authorList>
            <person name="Liu C."/>
        </authorList>
    </citation>
    <scope>NUCLEOTIDE SEQUENCE [LARGE SCALE GENOMIC DNA]</scope>
    <source>
        <strain evidence="4 5">28</strain>
    </source>
</reference>
<dbReference type="SUPFAM" id="SSF52540">
    <property type="entry name" value="P-loop containing nucleoside triphosphate hydrolases"/>
    <property type="match status" value="1"/>
</dbReference>
<dbReference type="PANTHER" id="PTHR32039">
    <property type="entry name" value="MAGNESIUM-CHELATASE SUBUNIT CHLI"/>
    <property type="match status" value="1"/>
</dbReference>
<dbReference type="InterPro" id="IPR004482">
    <property type="entry name" value="Mg_chelat-rel"/>
</dbReference>
<dbReference type="Gene3D" id="3.30.230.10">
    <property type="match status" value="1"/>
</dbReference>
<gene>
    <name evidence="4" type="ORF">D0435_03875</name>
</gene>
<dbReference type="NCBIfam" id="TIGR00368">
    <property type="entry name" value="YifB family Mg chelatase-like AAA ATPase"/>
    <property type="match status" value="1"/>
</dbReference>
<dbReference type="RefSeq" id="WP_160201093.1">
    <property type="nucleotide sequence ID" value="NZ_QXWK01000005.1"/>
</dbReference>
<dbReference type="InterPro" id="IPR001208">
    <property type="entry name" value="MCM_dom"/>
</dbReference>
<proteinExistence type="predicted"/>
<dbReference type="Gene3D" id="3.40.50.300">
    <property type="entry name" value="P-loop containing nucleotide triphosphate hydrolases"/>
    <property type="match status" value="1"/>
</dbReference>
<evidence type="ECO:0000259" key="3">
    <source>
        <dbReference type="PROSITE" id="PS50051"/>
    </source>
</evidence>
<dbReference type="EMBL" id="QXWK01000005">
    <property type="protein sequence ID" value="NBH60797.1"/>
    <property type="molecule type" value="Genomic_DNA"/>
</dbReference>
<organism evidence="4 5">
    <name type="scientific">Anaerotruncus colihominis</name>
    <dbReference type="NCBI Taxonomy" id="169435"/>
    <lineage>
        <taxon>Bacteria</taxon>
        <taxon>Bacillati</taxon>
        <taxon>Bacillota</taxon>
        <taxon>Clostridia</taxon>
        <taxon>Eubacteriales</taxon>
        <taxon>Oscillospiraceae</taxon>
        <taxon>Anaerotruncus</taxon>
    </lineage>
</organism>
<evidence type="ECO:0000313" key="5">
    <source>
        <dbReference type="Proteomes" id="UP000446866"/>
    </source>
</evidence>
<dbReference type="GO" id="GO:0005524">
    <property type="term" value="F:ATP binding"/>
    <property type="evidence" value="ECO:0007669"/>
    <property type="project" value="UniProtKB-KW"/>
</dbReference>
<accession>A0A845QJD8</accession>
<keyword evidence="2 4" id="KW-0067">ATP-binding</keyword>
<dbReference type="Pfam" id="PF13335">
    <property type="entry name" value="Mg_chelatase_C"/>
    <property type="match status" value="1"/>
</dbReference>
<dbReference type="GO" id="GO:0003677">
    <property type="term" value="F:DNA binding"/>
    <property type="evidence" value="ECO:0007669"/>
    <property type="project" value="InterPro"/>
</dbReference>
<sequence>MLSKINSAVINGVAAVPVIIETDISRGLPNLYIVGQPDVSVKEARERIRSAIVNSDMENPNGRITINLSPAGIRKRGSHFDLAMAMGILAASGQVFTRNLEKFCFVGELSLDGSLQKISGILPMAMAAKKAGFENIIVPKVNEEEAMLVQGIQIYGAENLEDVVNFFNLKKDLTGRWGHLPESIAESPYEVDFFEVKGQEAAKRALTVAVSGGHGILMTGSPSTGKTMLAERIPTIMPKMTPDEILETTMIYSIAGLLHEGMPCVLQRPFRRPSHGTTVAGMLGGGHDVPKPGEITLANNGVLFLDEAGEFNRHAIDALRTPLEKKCIALTRRGITYTYPAEFMLVAASNPCKCGYADDPVHPCTCTPAEINQYRSKLSGPILERIDMHLLLQPVPYNQLNRETEESVLSSEMMRSQIEKARKMQRERYSGTGIYLNQQMTNKMVEKYCPLGSAEQAMIAQAYSSLTLNPRTLMRVKRVARTIADLEQSEDIHVSHLAEALQYRERKW</sequence>
<dbReference type="PANTHER" id="PTHR32039:SF7">
    <property type="entry name" value="COMPETENCE PROTEIN COMM"/>
    <property type="match status" value="1"/>
</dbReference>
<protein>
    <submittedName>
        <fullName evidence="4">ATP-binding protein</fullName>
    </submittedName>
</protein>